<dbReference type="EMBL" id="MIKF01000802">
    <property type="protein sequence ID" value="RTE68538.1"/>
    <property type="molecule type" value="Genomic_DNA"/>
</dbReference>
<sequence>MAASSSDSFKDLFEPTKVASLISADDAPQFLQDHGFFYQEIPEIGKLVTDLYSTNRAKGKEATLDHFKPTLRADPRLRRILDCYPETGRLQSPWGIVPKAYYSWNNPRPEVDSAVIAYMLGPQSQCSCKDGSHRRKFRVEKVDEDGTRHLPDEYLEEYLERSITMMEGGVLLVHPVLGHRTETGRSIILDAWTTQAARDQLSVKNPTKHSASIEK</sequence>
<protein>
    <recommendedName>
        <fullName evidence="3">Phytanoyl-CoA dioxygenase</fullName>
    </recommendedName>
</protein>
<proteinExistence type="predicted"/>
<name>A0A430KYK0_9HYPO</name>
<keyword evidence="2" id="KW-1185">Reference proteome</keyword>
<organism evidence="1 2">
    <name type="scientific">Fusarium euwallaceae</name>
    <dbReference type="NCBI Taxonomy" id="1147111"/>
    <lineage>
        <taxon>Eukaryota</taxon>
        <taxon>Fungi</taxon>
        <taxon>Dikarya</taxon>
        <taxon>Ascomycota</taxon>
        <taxon>Pezizomycotina</taxon>
        <taxon>Sordariomycetes</taxon>
        <taxon>Hypocreomycetidae</taxon>
        <taxon>Hypocreales</taxon>
        <taxon>Nectriaceae</taxon>
        <taxon>Fusarium</taxon>
        <taxon>Fusarium solani species complex</taxon>
    </lineage>
</organism>
<accession>A0A430KYK0</accession>
<evidence type="ECO:0000313" key="1">
    <source>
        <dbReference type="EMBL" id="RTE68538.1"/>
    </source>
</evidence>
<evidence type="ECO:0000313" key="2">
    <source>
        <dbReference type="Proteomes" id="UP000287124"/>
    </source>
</evidence>
<reference evidence="1 2" key="1">
    <citation type="submission" date="2017-06" db="EMBL/GenBank/DDBJ databases">
        <title>Comparative genomic analysis of Ambrosia Fusariam Clade fungi.</title>
        <authorList>
            <person name="Stajich J.E."/>
            <person name="Carrillo J."/>
            <person name="Kijimoto T."/>
            <person name="Eskalen A."/>
            <person name="O'Donnell K."/>
            <person name="Kasson M."/>
        </authorList>
    </citation>
    <scope>NUCLEOTIDE SEQUENCE [LARGE SCALE GENOMIC DNA]</scope>
    <source>
        <strain evidence="1 2">UCR1854</strain>
    </source>
</reference>
<comment type="caution">
    <text evidence="1">The sequence shown here is derived from an EMBL/GenBank/DDBJ whole genome shotgun (WGS) entry which is preliminary data.</text>
</comment>
<dbReference type="Proteomes" id="UP000287124">
    <property type="component" value="Unassembled WGS sequence"/>
</dbReference>
<gene>
    <name evidence="1" type="ORF">BHE90_017084</name>
</gene>
<dbReference type="AlphaFoldDB" id="A0A430KYK0"/>
<evidence type="ECO:0008006" key="3">
    <source>
        <dbReference type="Google" id="ProtNLM"/>
    </source>
</evidence>